<dbReference type="EC" id="2.7.7.7" evidence="1"/>
<dbReference type="Pfam" id="PF06144">
    <property type="entry name" value="DNA_pol3_delta"/>
    <property type="match status" value="1"/>
</dbReference>
<dbReference type="InterPro" id="IPR008921">
    <property type="entry name" value="DNA_pol3_clamp-load_cplx_C"/>
</dbReference>
<protein>
    <recommendedName>
        <fullName evidence="2">DNA polymerase III subunit delta</fullName>
        <ecNumber evidence="1">2.7.7.7</ecNumber>
    </recommendedName>
</protein>
<evidence type="ECO:0000256" key="5">
    <source>
        <dbReference type="ARBA" id="ARBA00022705"/>
    </source>
</evidence>
<evidence type="ECO:0000256" key="6">
    <source>
        <dbReference type="ARBA" id="ARBA00022932"/>
    </source>
</evidence>
<evidence type="ECO:0000313" key="11">
    <source>
        <dbReference type="EMBL" id="CAB4791374.1"/>
    </source>
</evidence>
<feature type="region of interest" description="Disordered" evidence="9">
    <location>
        <begin position="334"/>
        <end position="365"/>
    </location>
</feature>
<dbReference type="InterPro" id="IPR005790">
    <property type="entry name" value="DNA_polIII_delta"/>
</dbReference>
<evidence type="ECO:0000259" key="10">
    <source>
        <dbReference type="Pfam" id="PF06144"/>
    </source>
</evidence>
<evidence type="ECO:0000256" key="7">
    <source>
        <dbReference type="ARBA" id="ARBA00034754"/>
    </source>
</evidence>
<keyword evidence="4" id="KW-0548">Nucleotidyltransferase</keyword>
<dbReference type="GO" id="GO:0003887">
    <property type="term" value="F:DNA-directed DNA polymerase activity"/>
    <property type="evidence" value="ECO:0007669"/>
    <property type="project" value="UniProtKB-KW"/>
</dbReference>
<dbReference type="EMBL" id="CAEZZU010000275">
    <property type="protein sequence ID" value="CAB4791374.1"/>
    <property type="molecule type" value="Genomic_DNA"/>
</dbReference>
<dbReference type="PANTHER" id="PTHR34388:SF1">
    <property type="entry name" value="DNA POLYMERASE III SUBUNIT DELTA"/>
    <property type="match status" value="1"/>
</dbReference>
<sequence>MPTYLVAGTDPILRSRALQELVDELLKGEDRSLAVETLTLPGKADDGSAEGREGVVEAALTAAQSPPFMTACRIVIIRDYEHLTADDAAPLITYLSNPLDTTELVFVAGGGGRVTKALADALKSARKVGPDSEKTLDVLEAARRDAGISFKGGAAKLVVDHLGEDAGRVGALVDVLAATFGAGAVLEVADVEPYLGGAGSVPAYTLTNSIEGGDVAGALEILNRLLNVTSPRQPKPMHPLQILGMITARFRKLLILDDPKISTEKQAHEALGGKGSSYPAKKGLEVVQGLGSDGLRKAFDLLHQADLDLKGASALGPEGTIEVLVARLTGLCSRGRGGSGQRSGSSSGSSSGSGSRAGSRAGTRR</sequence>
<reference evidence="14" key="1">
    <citation type="submission" date="2020-05" db="EMBL/GenBank/DDBJ databases">
        <authorList>
            <person name="Chiriac C."/>
            <person name="Salcher M."/>
            <person name="Ghai R."/>
            <person name="Kavagutti S V."/>
        </authorList>
    </citation>
    <scope>NUCLEOTIDE SEQUENCE</scope>
</reference>
<feature type="domain" description="DNA polymerase III delta N-terminal" evidence="10">
    <location>
        <begin position="4"/>
        <end position="110"/>
    </location>
</feature>
<dbReference type="AlphaFoldDB" id="A0A6J7M8N2"/>
<evidence type="ECO:0000256" key="1">
    <source>
        <dbReference type="ARBA" id="ARBA00012417"/>
    </source>
</evidence>
<comment type="catalytic activity">
    <reaction evidence="8">
        <text>DNA(n) + a 2'-deoxyribonucleoside 5'-triphosphate = DNA(n+1) + diphosphate</text>
        <dbReference type="Rhea" id="RHEA:22508"/>
        <dbReference type="Rhea" id="RHEA-COMP:17339"/>
        <dbReference type="Rhea" id="RHEA-COMP:17340"/>
        <dbReference type="ChEBI" id="CHEBI:33019"/>
        <dbReference type="ChEBI" id="CHEBI:61560"/>
        <dbReference type="ChEBI" id="CHEBI:173112"/>
        <dbReference type="EC" id="2.7.7.7"/>
    </reaction>
</comment>
<dbReference type="EMBL" id="CAFBOR010000010">
    <property type="protein sequence ID" value="CAB4977191.1"/>
    <property type="molecule type" value="Genomic_DNA"/>
</dbReference>
<evidence type="ECO:0000313" key="14">
    <source>
        <dbReference type="EMBL" id="CAB4977191.1"/>
    </source>
</evidence>
<evidence type="ECO:0000256" key="4">
    <source>
        <dbReference type="ARBA" id="ARBA00022695"/>
    </source>
</evidence>
<proteinExistence type="inferred from homology"/>
<dbReference type="Gene3D" id="1.20.272.10">
    <property type="match status" value="1"/>
</dbReference>
<dbReference type="PANTHER" id="PTHR34388">
    <property type="entry name" value="DNA POLYMERASE III SUBUNIT DELTA"/>
    <property type="match status" value="1"/>
</dbReference>
<dbReference type="InterPro" id="IPR010372">
    <property type="entry name" value="DNA_pol3_delta_N"/>
</dbReference>
<evidence type="ECO:0000256" key="3">
    <source>
        <dbReference type="ARBA" id="ARBA00022679"/>
    </source>
</evidence>
<dbReference type="Gene3D" id="3.40.50.300">
    <property type="entry name" value="P-loop containing nucleotide triphosphate hydrolases"/>
    <property type="match status" value="1"/>
</dbReference>
<evidence type="ECO:0000256" key="9">
    <source>
        <dbReference type="SAM" id="MobiDB-lite"/>
    </source>
</evidence>
<feature type="compositionally biased region" description="Low complexity" evidence="9">
    <location>
        <begin position="342"/>
        <end position="365"/>
    </location>
</feature>
<dbReference type="SUPFAM" id="SSF48019">
    <property type="entry name" value="post-AAA+ oligomerization domain-like"/>
    <property type="match status" value="1"/>
</dbReference>
<evidence type="ECO:0000313" key="12">
    <source>
        <dbReference type="EMBL" id="CAB4806200.1"/>
    </source>
</evidence>
<dbReference type="GO" id="GO:0009360">
    <property type="term" value="C:DNA polymerase III complex"/>
    <property type="evidence" value="ECO:0007669"/>
    <property type="project" value="InterPro"/>
</dbReference>
<name>A0A6J7M8N2_9ZZZZ</name>
<evidence type="ECO:0000313" key="13">
    <source>
        <dbReference type="EMBL" id="CAB4866772.1"/>
    </source>
</evidence>
<keyword evidence="5" id="KW-0235">DNA replication</keyword>
<dbReference type="GO" id="GO:0006261">
    <property type="term" value="P:DNA-templated DNA replication"/>
    <property type="evidence" value="ECO:0007669"/>
    <property type="project" value="TreeGrafter"/>
</dbReference>
<dbReference type="EMBL" id="CAFAAH010000217">
    <property type="protein sequence ID" value="CAB4806200.1"/>
    <property type="molecule type" value="Genomic_DNA"/>
</dbReference>
<accession>A0A6J7M8N2</accession>
<keyword evidence="6" id="KW-0239">DNA-directed DNA polymerase</keyword>
<evidence type="ECO:0000256" key="8">
    <source>
        <dbReference type="ARBA" id="ARBA00049244"/>
    </source>
</evidence>
<keyword evidence="3" id="KW-0808">Transferase</keyword>
<dbReference type="EMBL" id="CAFBLK010000099">
    <property type="protein sequence ID" value="CAB4866772.1"/>
    <property type="molecule type" value="Genomic_DNA"/>
</dbReference>
<gene>
    <name evidence="11" type="ORF">UFOPK2925_01494</name>
    <name evidence="12" type="ORF">UFOPK2996_01342</name>
    <name evidence="13" type="ORF">UFOPK3317_00691</name>
    <name evidence="14" type="ORF">UFOPK3974_00145</name>
</gene>
<dbReference type="GO" id="GO:0003677">
    <property type="term" value="F:DNA binding"/>
    <property type="evidence" value="ECO:0007669"/>
    <property type="project" value="InterPro"/>
</dbReference>
<evidence type="ECO:0000256" key="2">
    <source>
        <dbReference type="ARBA" id="ARBA00017703"/>
    </source>
</evidence>
<comment type="similarity">
    <text evidence="7">Belongs to the DNA polymerase HolA subunit family.</text>
</comment>
<organism evidence="14">
    <name type="scientific">freshwater metagenome</name>
    <dbReference type="NCBI Taxonomy" id="449393"/>
    <lineage>
        <taxon>unclassified sequences</taxon>
        <taxon>metagenomes</taxon>
        <taxon>ecological metagenomes</taxon>
    </lineage>
</organism>
<dbReference type="NCBIfam" id="TIGR01128">
    <property type="entry name" value="holA"/>
    <property type="match status" value="1"/>
</dbReference>
<dbReference type="InterPro" id="IPR027417">
    <property type="entry name" value="P-loop_NTPase"/>
</dbReference>